<comment type="similarity">
    <text evidence="1">Belongs to the RutC family.</text>
</comment>
<evidence type="ECO:0000256" key="1">
    <source>
        <dbReference type="ARBA" id="ARBA00010552"/>
    </source>
</evidence>
<dbReference type="PANTHER" id="PTHR11803:SF58">
    <property type="entry name" value="PROTEIN HMF1-RELATED"/>
    <property type="match status" value="1"/>
</dbReference>
<accession>A0ABR3QHY5</accession>
<dbReference type="Gene3D" id="3.30.1330.40">
    <property type="entry name" value="RutC-like"/>
    <property type="match status" value="1"/>
</dbReference>
<evidence type="ECO:0000256" key="2">
    <source>
        <dbReference type="SAM" id="MobiDB-lite"/>
    </source>
</evidence>
<proteinExistence type="inferred from homology"/>
<feature type="region of interest" description="Disordered" evidence="2">
    <location>
        <begin position="1"/>
        <end position="20"/>
    </location>
</feature>
<organism evidence="3 4">
    <name type="scientific">Paraconiothyrium brasiliense</name>
    <dbReference type="NCBI Taxonomy" id="300254"/>
    <lineage>
        <taxon>Eukaryota</taxon>
        <taxon>Fungi</taxon>
        <taxon>Dikarya</taxon>
        <taxon>Ascomycota</taxon>
        <taxon>Pezizomycotina</taxon>
        <taxon>Dothideomycetes</taxon>
        <taxon>Pleosporomycetidae</taxon>
        <taxon>Pleosporales</taxon>
        <taxon>Massarineae</taxon>
        <taxon>Didymosphaeriaceae</taxon>
        <taxon>Paraconiothyrium</taxon>
    </lineage>
</organism>
<sequence>MPSQRNAINSDKVSKHEAKSSHVIRAGGLLHVTGWMGDVPETGKIIEGGIEAQADQTFKNIAACLEAAGSSMDKVVNRRLYVINIKDLPAIQKVTTRYFEEPYPCSTAVQISGLAKPGALLEIEVVAEA</sequence>
<dbReference type="Pfam" id="PF01042">
    <property type="entry name" value="Ribonuc_L-PSP"/>
    <property type="match status" value="1"/>
</dbReference>
<dbReference type="InterPro" id="IPR035959">
    <property type="entry name" value="RutC-like_sf"/>
</dbReference>
<protein>
    <recommendedName>
        <fullName evidence="5">RidA family protein</fullName>
    </recommendedName>
</protein>
<dbReference type="PANTHER" id="PTHR11803">
    <property type="entry name" value="2-IMINOBUTANOATE/2-IMINOPROPANOATE DEAMINASE RIDA"/>
    <property type="match status" value="1"/>
</dbReference>
<keyword evidence="4" id="KW-1185">Reference proteome</keyword>
<feature type="compositionally biased region" description="Polar residues" evidence="2">
    <location>
        <begin position="1"/>
        <end position="11"/>
    </location>
</feature>
<dbReference type="SUPFAM" id="SSF55298">
    <property type="entry name" value="YjgF-like"/>
    <property type="match status" value="1"/>
</dbReference>
<dbReference type="CDD" id="cd00448">
    <property type="entry name" value="YjgF_YER057c_UK114_family"/>
    <property type="match status" value="1"/>
</dbReference>
<reference evidence="3 4" key="1">
    <citation type="submission" date="2024-02" db="EMBL/GenBank/DDBJ databases">
        <title>De novo assembly and annotation of 12 fungi associated with fruit tree decline syndrome in Ontario, Canada.</title>
        <authorList>
            <person name="Sulman M."/>
            <person name="Ellouze W."/>
            <person name="Ilyukhin E."/>
        </authorList>
    </citation>
    <scope>NUCLEOTIDE SEQUENCE [LARGE SCALE GENOMIC DNA]</scope>
    <source>
        <strain evidence="3 4">M42-189</strain>
    </source>
</reference>
<evidence type="ECO:0000313" key="4">
    <source>
        <dbReference type="Proteomes" id="UP001521785"/>
    </source>
</evidence>
<evidence type="ECO:0008006" key="5">
    <source>
        <dbReference type="Google" id="ProtNLM"/>
    </source>
</evidence>
<comment type="caution">
    <text evidence="3">The sequence shown here is derived from an EMBL/GenBank/DDBJ whole genome shotgun (WGS) entry which is preliminary data.</text>
</comment>
<dbReference type="EMBL" id="JAKJXO020000023">
    <property type="protein sequence ID" value="KAL1591771.1"/>
    <property type="molecule type" value="Genomic_DNA"/>
</dbReference>
<dbReference type="Proteomes" id="UP001521785">
    <property type="component" value="Unassembled WGS sequence"/>
</dbReference>
<evidence type="ECO:0000313" key="3">
    <source>
        <dbReference type="EMBL" id="KAL1591771.1"/>
    </source>
</evidence>
<gene>
    <name evidence="3" type="ORF">SLS60_011770</name>
</gene>
<dbReference type="InterPro" id="IPR006175">
    <property type="entry name" value="YjgF/YER057c/UK114"/>
</dbReference>
<name>A0ABR3QHY5_9PLEO</name>